<sequence length="147" mass="16855">MKKLKSSLLAIALTVSFSGFAWEKNNDYLDNIYTVQADQIETTGQFKRNLEFMYNSSTKDFGMSFYNYRNKADQIVIPVGSFNIRGCGIKVNGNIDYAALKLTFSEHSKMRLLASSCGLPIYVRVYDLYDNYATYRIETLKGFNELK</sequence>
<evidence type="ECO:0000313" key="2">
    <source>
        <dbReference type="Proteomes" id="UP000247773"/>
    </source>
</evidence>
<gene>
    <name evidence="1" type="ORF">PspYZU05_94</name>
</gene>
<protein>
    <submittedName>
        <fullName evidence="1">Uncharacterized protein</fullName>
    </submittedName>
</protein>
<accession>A0A2U7N525</accession>
<dbReference type="Proteomes" id="UP000247773">
    <property type="component" value="Genome"/>
</dbReference>
<dbReference type="EMBL" id="KY971610">
    <property type="protein sequence ID" value="ASD52046.1"/>
    <property type="molecule type" value="Genomic_DNA"/>
</dbReference>
<name>A0A2U7N525_9CAUD</name>
<proteinExistence type="predicted"/>
<reference evidence="1 2" key="1">
    <citation type="submission" date="2017-04" db="EMBL/GenBank/DDBJ databases">
        <title>Isolation of lytic bacteriophages infecting Pseudomonas strains for biocontrol of fish and shrimp spoilage during chilled storage.</title>
        <authorList>
            <person name="Yang Z."/>
            <person name="Tao X."/>
            <person name="Gao L."/>
            <person name="Rao S."/>
        </authorList>
    </citation>
    <scope>NUCLEOTIDE SEQUENCE [LARGE SCALE GENOMIC DNA]</scope>
</reference>
<keyword evidence="2" id="KW-1185">Reference proteome</keyword>
<evidence type="ECO:0000313" key="1">
    <source>
        <dbReference type="EMBL" id="ASD52046.1"/>
    </source>
</evidence>
<organism evidence="1 2">
    <name type="scientific">Pseudomonas phage PspYZU05</name>
    <dbReference type="NCBI Taxonomy" id="1983556"/>
    <lineage>
        <taxon>Viruses</taxon>
        <taxon>Duplodnaviria</taxon>
        <taxon>Heunggongvirae</taxon>
        <taxon>Uroviricota</taxon>
        <taxon>Caudoviricetes</taxon>
        <taxon>Pantevenvirales</taxon>
        <taxon>Straboviridae</taxon>
        <taxon>Jiangsuvirus</taxon>
        <taxon>Jiangsuvirus pspyzu05</taxon>
    </lineage>
</organism>